<dbReference type="STRING" id="84588.SYNW0805"/>
<dbReference type="HOGENOM" id="CLU_187670_1_0_3"/>
<accession>Q7U820</accession>
<dbReference type="AlphaFoldDB" id="Q7U820"/>
<dbReference type="KEGG" id="syw:SYNW0805"/>
<gene>
    <name evidence="1" type="ordered locus">SYNW0805</name>
</gene>
<name>Q7U820_PARMW</name>
<sequence>MAVLLIHPMQQNGFSSLLSPVATAAEKKDIVKKRLQELRNMCRDHYAVVAEESTMPDPADVRATNAKLQELMDLLDGKAKWDEA</sequence>
<dbReference type="eggNOG" id="ENOG5030TKV">
    <property type="taxonomic scope" value="Bacteria"/>
</dbReference>
<dbReference type="EMBL" id="BX569691">
    <property type="protein sequence ID" value="CAE07320.1"/>
    <property type="molecule type" value="Genomic_DNA"/>
</dbReference>
<organism evidence="1 2">
    <name type="scientific">Parasynechococcus marenigrum (strain WH8102)</name>
    <dbReference type="NCBI Taxonomy" id="84588"/>
    <lineage>
        <taxon>Bacteria</taxon>
        <taxon>Bacillati</taxon>
        <taxon>Cyanobacteriota</taxon>
        <taxon>Cyanophyceae</taxon>
        <taxon>Synechococcales</taxon>
        <taxon>Prochlorococcaceae</taxon>
        <taxon>Parasynechococcus</taxon>
        <taxon>Parasynechococcus marenigrum</taxon>
    </lineage>
</organism>
<keyword evidence="2" id="KW-1185">Reference proteome</keyword>
<protein>
    <submittedName>
        <fullName evidence="1">Uncharacterized protein</fullName>
    </submittedName>
</protein>
<reference evidence="1 2" key="1">
    <citation type="journal article" date="2003" name="Nature">
        <title>The genome of a motile marine Synechococcus.</title>
        <authorList>
            <person name="Palenik B."/>
            <person name="Brahamsha B."/>
            <person name="Larimer F."/>
            <person name="Land M."/>
            <person name="Hauser L."/>
            <person name="Chain P."/>
            <person name="Lamerdin J."/>
            <person name="Regala W."/>
            <person name="Allen E.A."/>
            <person name="McCarren J."/>
            <person name="Paulsen I."/>
            <person name="Dufresne A."/>
            <person name="Partensky F."/>
            <person name="Webb E."/>
            <person name="Waterbury J."/>
        </authorList>
    </citation>
    <scope>NUCLEOTIDE SEQUENCE [LARGE SCALE GENOMIC DNA]</scope>
    <source>
        <strain evidence="1 2">WH8102</strain>
    </source>
</reference>
<evidence type="ECO:0000313" key="1">
    <source>
        <dbReference type="EMBL" id="CAE07320.1"/>
    </source>
</evidence>
<evidence type="ECO:0000313" key="2">
    <source>
        <dbReference type="Proteomes" id="UP000001422"/>
    </source>
</evidence>
<dbReference type="Proteomes" id="UP000001422">
    <property type="component" value="Chromosome"/>
</dbReference>
<proteinExistence type="predicted"/>